<evidence type="ECO:0000313" key="5">
    <source>
        <dbReference type="EMBL" id="GET31827.1"/>
    </source>
</evidence>
<dbReference type="InterPro" id="IPR013747">
    <property type="entry name" value="ACP_syn_III_C"/>
</dbReference>
<dbReference type="SUPFAM" id="SSF53901">
    <property type="entry name" value="Thiolase-like"/>
    <property type="match status" value="1"/>
</dbReference>
<feature type="domain" description="Beta-ketoacyl-[acyl-carrier-protein] synthase III C-terminal" evidence="3">
    <location>
        <begin position="230"/>
        <end position="315"/>
    </location>
</feature>
<dbReference type="InterPro" id="IPR016039">
    <property type="entry name" value="Thiolase-like"/>
</dbReference>
<evidence type="ECO:0000259" key="3">
    <source>
        <dbReference type="Pfam" id="PF08541"/>
    </source>
</evidence>
<reference evidence="5 6" key="1">
    <citation type="submission" date="2019-10" db="EMBL/GenBank/DDBJ databases">
        <title>Prolixibacter strains distinguished by the presence of nitrate reductase genes were adept at nitrate-dependent anaerobic corrosion of metallic iron and carbon steel.</title>
        <authorList>
            <person name="Iino T."/>
            <person name="Shono N."/>
            <person name="Ito K."/>
            <person name="Nakamura R."/>
            <person name="Sueoka K."/>
            <person name="Harayama S."/>
            <person name="Ohkuma M."/>
        </authorList>
    </citation>
    <scope>NUCLEOTIDE SEQUENCE [LARGE SCALE GENOMIC DNA]</scope>
    <source>
        <strain evidence="5 6">JCM 13498</strain>
    </source>
</reference>
<dbReference type="Pfam" id="PF08541">
    <property type="entry name" value="ACP_syn_III_C"/>
    <property type="match status" value="1"/>
</dbReference>
<proteinExistence type="predicted"/>
<feature type="domain" description="Beta-ketoacyl-[acyl-carrier-protein] synthase III N-terminal" evidence="4">
    <location>
        <begin position="108"/>
        <end position="181"/>
    </location>
</feature>
<evidence type="ECO:0000256" key="1">
    <source>
        <dbReference type="ARBA" id="ARBA00022679"/>
    </source>
</evidence>
<dbReference type="GO" id="GO:0006633">
    <property type="term" value="P:fatty acid biosynthetic process"/>
    <property type="evidence" value="ECO:0007669"/>
    <property type="project" value="InterPro"/>
</dbReference>
<protein>
    <submittedName>
        <fullName evidence="5">3-oxoacyl-[acyl-carrier-protein] synthase 3</fullName>
    </submittedName>
</protein>
<sequence>MKMFLNKVSHYLPKERVPNEYFEKVNGLSDTWIFERTGIKTRSKAGKEENTTTMAVEAVRNAITSLPFDIRDVDLIVGASYTPYDTVATMGHVVQREFHIKDAQVVYISSACSSLVNALEVVEGYFAMGKSRQALVIASEHNTAFSDETCEKSGHLWGDGATALFISDEPLGEKPAEILSVYSRGLGHISKGPEGVYLTPGREGLQMPDGRDVFIQACQYMRVALEEASEQCGLAVDDLDWIIPHQANHRIIKNLAGQLSLNEDKIFTNIRELGNTGSASTGICLSQNMDTIQKDALLGITVFGGGYSAGAAILRF</sequence>
<dbReference type="EMBL" id="BLAX01000001">
    <property type="protein sequence ID" value="GET31827.1"/>
    <property type="molecule type" value="Genomic_DNA"/>
</dbReference>
<dbReference type="PANTHER" id="PTHR34069">
    <property type="entry name" value="3-OXOACYL-[ACYL-CARRIER-PROTEIN] SYNTHASE 3"/>
    <property type="match status" value="1"/>
</dbReference>
<keyword evidence="6" id="KW-1185">Reference proteome</keyword>
<dbReference type="InterPro" id="IPR013751">
    <property type="entry name" value="ACP_syn_III_N"/>
</dbReference>
<dbReference type="Pfam" id="PF08545">
    <property type="entry name" value="ACP_syn_III"/>
    <property type="match status" value="1"/>
</dbReference>
<dbReference type="Gene3D" id="3.40.47.10">
    <property type="match status" value="1"/>
</dbReference>
<keyword evidence="2" id="KW-0012">Acyltransferase</keyword>
<evidence type="ECO:0000259" key="4">
    <source>
        <dbReference type="Pfam" id="PF08545"/>
    </source>
</evidence>
<name>A0A5M4AWK3_9BACT</name>
<evidence type="ECO:0000256" key="2">
    <source>
        <dbReference type="ARBA" id="ARBA00023315"/>
    </source>
</evidence>
<comment type="caution">
    <text evidence="5">The sequence shown here is derived from an EMBL/GenBank/DDBJ whole genome shotgun (WGS) entry which is preliminary data.</text>
</comment>
<dbReference type="GO" id="GO:0044550">
    <property type="term" value="P:secondary metabolite biosynthetic process"/>
    <property type="evidence" value="ECO:0007669"/>
    <property type="project" value="TreeGrafter"/>
</dbReference>
<dbReference type="RefSeq" id="WP_199898477.1">
    <property type="nucleotide sequence ID" value="NZ_BLAX01000001.1"/>
</dbReference>
<evidence type="ECO:0000313" key="6">
    <source>
        <dbReference type="Proteomes" id="UP000391834"/>
    </source>
</evidence>
<dbReference type="CDD" id="cd00830">
    <property type="entry name" value="KAS_III"/>
    <property type="match status" value="1"/>
</dbReference>
<accession>A0A5M4AWK3</accession>
<dbReference type="AlphaFoldDB" id="A0A5M4AWK3"/>
<gene>
    <name evidence="5" type="primary">fabH</name>
    <name evidence="5" type="ORF">PbJCM13498_06900</name>
</gene>
<organism evidence="5 6">
    <name type="scientific">Prolixibacter bellariivorans</name>
    <dbReference type="NCBI Taxonomy" id="314319"/>
    <lineage>
        <taxon>Bacteria</taxon>
        <taxon>Pseudomonadati</taxon>
        <taxon>Bacteroidota</taxon>
        <taxon>Bacteroidia</taxon>
        <taxon>Marinilabiliales</taxon>
        <taxon>Prolixibacteraceae</taxon>
        <taxon>Prolixibacter</taxon>
    </lineage>
</organism>
<keyword evidence="1" id="KW-0808">Transferase</keyword>
<dbReference type="PANTHER" id="PTHR34069:SF2">
    <property type="entry name" value="BETA-KETOACYL-[ACYL-CARRIER-PROTEIN] SYNTHASE III"/>
    <property type="match status" value="1"/>
</dbReference>
<dbReference type="GO" id="GO:0004315">
    <property type="term" value="F:3-oxoacyl-[acyl-carrier-protein] synthase activity"/>
    <property type="evidence" value="ECO:0007669"/>
    <property type="project" value="InterPro"/>
</dbReference>
<dbReference type="Proteomes" id="UP000391834">
    <property type="component" value="Unassembled WGS sequence"/>
</dbReference>